<protein>
    <recommendedName>
        <fullName evidence="1">YbaK/aminoacyl-tRNA synthetase-associated domain-containing protein</fullName>
    </recommendedName>
</protein>
<proteinExistence type="predicted"/>
<feature type="domain" description="YbaK/aminoacyl-tRNA synthetase-associated" evidence="1">
    <location>
        <begin position="9"/>
        <end position="95"/>
    </location>
</feature>
<reference evidence="2 3" key="1">
    <citation type="submission" date="2018-10" db="EMBL/GenBank/DDBJ databases">
        <title>Complete genome sequences of Arcobacter cryaerophilus strains ATCC 43158 and ATCC 49615.</title>
        <authorList>
            <person name="Miller W.G."/>
            <person name="Yee E."/>
            <person name="Bono J.L."/>
        </authorList>
    </citation>
    <scope>NUCLEOTIDE SEQUENCE [LARGE SCALE GENOMIC DNA]</scope>
    <source>
        <strain evidence="2 3">ATCC 43158</strain>
        <plasmid evidence="3">pacry43158</plasmid>
    </source>
</reference>
<geneLocation type="plasmid" evidence="3">
    <name>pacry43158</name>
</geneLocation>
<organism evidence="2 3">
    <name type="scientific">Aliarcobacter cryaerophilus ATCC 43158</name>
    <dbReference type="NCBI Taxonomy" id="1032070"/>
    <lineage>
        <taxon>Bacteria</taxon>
        <taxon>Pseudomonadati</taxon>
        <taxon>Campylobacterota</taxon>
        <taxon>Epsilonproteobacteria</taxon>
        <taxon>Campylobacterales</taxon>
        <taxon>Arcobacteraceae</taxon>
        <taxon>Aliarcobacter</taxon>
    </lineage>
</organism>
<dbReference type="InterPro" id="IPR036754">
    <property type="entry name" value="YbaK/aa-tRNA-synt-asso_dom_sf"/>
</dbReference>
<evidence type="ECO:0000313" key="2">
    <source>
        <dbReference type="EMBL" id="AYJ81194.1"/>
    </source>
</evidence>
<dbReference type="AlphaFoldDB" id="A0AAD0TVD2"/>
<dbReference type="SUPFAM" id="SSF55826">
    <property type="entry name" value="YbaK/ProRS associated domain"/>
    <property type="match status" value="1"/>
</dbReference>
<dbReference type="InterPro" id="IPR007214">
    <property type="entry name" value="YbaK/aa-tRNA-synth-assoc-dom"/>
</dbReference>
<dbReference type="Pfam" id="PF04073">
    <property type="entry name" value="tRNA_edit"/>
    <property type="match status" value="1"/>
</dbReference>
<dbReference type="Gene3D" id="3.90.960.10">
    <property type="entry name" value="YbaK/aminoacyl-tRNA synthetase-associated domain"/>
    <property type="match status" value="1"/>
</dbReference>
<sequence length="140" mass="16497">MCKFNKIKHKNVITCTEAVIERKISLKQELKTLLLDVNSRIIAVHIRGSDRLKIRNIKKIFKTKNIFFVEKEFLNYVNLDKGRINPWNINFCQYNLICLNIFNNKFMATNNGKFDEGIIFKTDELLKIENIILGKFGENK</sequence>
<gene>
    <name evidence="2" type="ORF">ACRYA_a0069</name>
</gene>
<evidence type="ECO:0000313" key="3">
    <source>
        <dbReference type="Proteomes" id="UP000273809"/>
    </source>
</evidence>
<name>A0AAD0TVD2_9BACT</name>
<dbReference type="GO" id="GO:0002161">
    <property type="term" value="F:aminoacyl-tRNA deacylase activity"/>
    <property type="evidence" value="ECO:0007669"/>
    <property type="project" value="InterPro"/>
</dbReference>
<dbReference type="RefSeq" id="WP_176549284.1">
    <property type="nucleotide sequence ID" value="NZ_CP021073.1"/>
</dbReference>
<evidence type="ECO:0000259" key="1">
    <source>
        <dbReference type="Pfam" id="PF04073"/>
    </source>
</evidence>
<accession>A0AAD0TVD2</accession>
<dbReference type="KEGG" id="acre:ACRYA_a0069"/>
<keyword evidence="2" id="KW-0614">Plasmid</keyword>
<dbReference type="EMBL" id="CP032824">
    <property type="protein sequence ID" value="AYJ81194.1"/>
    <property type="molecule type" value="Genomic_DNA"/>
</dbReference>
<dbReference type="Proteomes" id="UP000273809">
    <property type="component" value="Plasmid pACRY43158"/>
</dbReference>